<dbReference type="OrthoDB" id="9813689at2"/>
<dbReference type="RefSeq" id="WP_069701641.1">
    <property type="nucleotide sequence ID" value="NZ_MJAT01000010.1"/>
</dbReference>
<keyword evidence="3 7" id="KW-0812">Transmembrane</keyword>
<evidence type="ECO:0000256" key="7">
    <source>
        <dbReference type="SAM" id="Phobius"/>
    </source>
</evidence>
<feature type="transmembrane region" description="Helical" evidence="7">
    <location>
        <begin position="159"/>
        <end position="178"/>
    </location>
</feature>
<dbReference type="Pfam" id="PF03006">
    <property type="entry name" value="HlyIII"/>
    <property type="match status" value="1"/>
</dbReference>
<accession>A0A1E5L7K8</accession>
<evidence type="ECO:0000256" key="6">
    <source>
        <dbReference type="PIRSR" id="PIRSR604254-1"/>
    </source>
</evidence>
<gene>
    <name evidence="8" type="ORF">BHU72_14915</name>
</gene>
<evidence type="ECO:0000313" key="8">
    <source>
        <dbReference type="EMBL" id="OEH85994.1"/>
    </source>
</evidence>
<feature type="transmembrane region" description="Helical" evidence="7">
    <location>
        <begin position="190"/>
        <end position="211"/>
    </location>
</feature>
<dbReference type="PANTHER" id="PTHR20855:SF129">
    <property type="entry name" value="HEMOLYSIN-3 HOMOLOG"/>
    <property type="match status" value="1"/>
</dbReference>
<feature type="transmembrane region" description="Helical" evidence="7">
    <location>
        <begin position="104"/>
        <end position="123"/>
    </location>
</feature>
<dbReference type="EMBL" id="MJAT01000010">
    <property type="protein sequence ID" value="OEH85994.1"/>
    <property type="molecule type" value="Genomic_DNA"/>
</dbReference>
<feature type="transmembrane region" description="Helical" evidence="7">
    <location>
        <begin position="39"/>
        <end position="59"/>
    </location>
</feature>
<proteinExistence type="inferred from homology"/>
<organism evidence="8 9">
    <name type="scientific">Desulfuribacillus stibiiarsenatis</name>
    <dbReference type="NCBI Taxonomy" id="1390249"/>
    <lineage>
        <taxon>Bacteria</taxon>
        <taxon>Bacillati</taxon>
        <taxon>Bacillota</taxon>
        <taxon>Desulfuribacillia</taxon>
        <taxon>Desulfuribacillales</taxon>
        <taxon>Desulfuribacillaceae</taxon>
        <taxon>Desulfuribacillus</taxon>
    </lineage>
</organism>
<name>A0A1E5L7K8_9FIRM</name>
<feature type="transmembrane region" description="Helical" evidence="7">
    <location>
        <begin position="80"/>
        <end position="98"/>
    </location>
</feature>
<keyword evidence="6" id="KW-0479">Metal-binding</keyword>
<dbReference type="GO" id="GO:0016020">
    <property type="term" value="C:membrane"/>
    <property type="evidence" value="ECO:0007669"/>
    <property type="project" value="InterPro"/>
</dbReference>
<protein>
    <submittedName>
        <fullName evidence="8">Hemolysin D</fullName>
    </submittedName>
</protein>
<dbReference type="InterPro" id="IPR005744">
    <property type="entry name" value="Hy-lIII"/>
</dbReference>
<dbReference type="GO" id="GO:0140911">
    <property type="term" value="F:pore-forming activity"/>
    <property type="evidence" value="ECO:0007669"/>
    <property type="project" value="InterPro"/>
</dbReference>
<dbReference type="PANTHER" id="PTHR20855">
    <property type="entry name" value="ADIPOR/PROGESTIN RECEPTOR-RELATED"/>
    <property type="match status" value="1"/>
</dbReference>
<dbReference type="GO" id="GO:0012505">
    <property type="term" value="C:endomembrane system"/>
    <property type="evidence" value="ECO:0007669"/>
    <property type="project" value="UniProtKB-SubCell"/>
</dbReference>
<comment type="subcellular location">
    <subcellularLocation>
        <location evidence="1">Endomembrane system</location>
        <topology evidence="1">Multi-pass membrane protein</topology>
    </subcellularLocation>
</comment>
<dbReference type="NCBIfam" id="TIGR01065">
    <property type="entry name" value="hlyIII"/>
    <property type="match status" value="1"/>
</dbReference>
<dbReference type="InterPro" id="IPR004254">
    <property type="entry name" value="AdipoR/HlyIII-related"/>
</dbReference>
<dbReference type="AlphaFoldDB" id="A0A1E5L7K8"/>
<keyword evidence="9" id="KW-1185">Reference proteome</keyword>
<sequence>MEYTLREEIANAITHGIGIVFSIAALVLMVVFSSLYGDVWHIVSVSIYGASLVLLYTFSTLLHSFQYKPVKNIFEYLDHAAIYLLIAGTYTPFLMVTLRGTLGWTLLAVIWVLAIAGIIFKMIFVKRFIVLSTLLYIILGWMIVVAIRPLYENLATGGLVWLVLGGLLYTFGTIFFIWRRIPFHHAIWHVFVLGGSVAHFIAVLFYVIPIWA</sequence>
<feature type="transmembrane region" description="Helical" evidence="7">
    <location>
        <begin position="128"/>
        <end position="147"/>
    </location>
</feature>
<evidence type="ECO:0000256" key="2">
    <source>
        <dbReference type="ARBA" id="ARBA00008488"/>
    </source>
</evidence>
<reference evidence="8 9" key="1">
    <citation type="submission" date="2016-09" db="EMBL/GenBank/DDBJ databases">
        <title>Desulfuribacillus arsenicus sp. nov., an obligately anaerobic, dissimilatory arsenic- and antimonate-reducing bacterium isolated from anoxic sediments.</title>
        <authorList>
            <person name="Abin C.A."/>
            <person name="Hollibaugh J.T."/>
        </authorList>
    </citation>
    <scope>NUCLEOTIDE SEQUENCE [LARGE SCALE GENOMIC DNA]</scope>
    <source>
        <strain evidence="8 9">MLFW-2</strain>
    </source>
</reference>
<evidence type="ECO:0000256" key="1">
    <source>
        <dbReference type="ARBA" id="ARBA00004127"/>
    </source>
</evidence>
<comment type="caution">
    <text evidence="8">The sequence shown here is derived from an EMBL/GenBank/DDBJ whole genome shotgun (WGS) entry which is preliminary data.</text>
</comment>
<evidence type="ECO:0000256" key="4">
    <source>
        <dbReference type="ARBA" id="ARBA00022989"/>
    </source>
</evidence>
<comment type="similarity">
    <text evidence="2">Belongs to the UPF0073 (Hly-III) family.</text>
</comment>
<keyword evidence="6" id="KW-0862">Zinc</keyword>
<keyword evidence="5 7" id="KW-0472">Membrane</keyword>
<evidence type="ECO:0000313" key="9">
    <source>
        <dbReference type="Proteomes" id="UP000095255"/>
    </source>
</evidence>
<feature type="binding site" evidence="6">
    <location>
        <position position="63"/>
    </location>
    <ligand>
        <name>Zn(2+)</name>
        <dbReference type="ChEBI" id="CHEBI:29105"/>
    </ligand>
</feature>
<feature type="binding site" evidence="6">
    <location>
        <position position="185"/>
    </location>
    <ligand>
        <name>Zn(2+)</name>
        <dbReference type="ChEBI" id="CHEBI:29105"/>
    </ligand>
</feature>
<feature type="transmembrane region" description="Helical" evidence="7">
    <location>
        <begin position="12"/>
        <end position="33"/>
    </location>
</feature>
<keyword evidence="4 7" id="KW-1133">Transmembrane helix</keyword>
<feature type="binding site" evidence="6">
    <location>
        <position position="189"/>
    </location>
    <ligand>
        <name>Zn(2+)</name>
        <dbReference type="ChEBI" id="CHEBI:29105"/>
    </ligand>
</feature>
<dbReference type="GO" id="GO:0046872">
    <property type="term" value="F:metal ion binding"/>
    <property type="evidence" value="ECO:0007669"/>
    <property type="project" value="UniProtKB-KW"/>
</dbReference>
<evidence type="ECO:0000256" key="3">
    <source>
        <dbReference type="ARBA" id="ARBA00022692"/>
    </source>
</evidence>
<evidence type="ECO:0000256" key="5">
    <source>
        <dbReference type="ARBA" id="ARBA00023136"/>
    </source>
</evidence>
<dbReference type="STRING" id="1390249.BHU72_14915"/>
<dbReference type="Proteomes" id="UP000095255">
    <property type="component" value="Unassembled WGS sequence"/>
</dbReference>